<evidence type="ECO:0000256" key="4">
    <source>
        <dbReference type="ARBA" id="ARBA00022884"/>
    </source>
</evidence>
<keyword evidence="3 5" id="KW-0949">S-adenosyl-L-methionine</keyword>
<dbReference type="EMBL" id="BSUM01000001">
    <property type="protein sequence ID" value="GMA31442.1"/>
    <property type="molecule type" value="Genomic_DNA"/>
</dbReference>
<dbReference type="Pfam" id="PF00398">
    <property type="entry name" value="RrnaAD"/>
    <property type="match status" value="1"/>
</dbReference>
<gene>
    <name evidence="8" type="ORF">GCM10025875_14340</name>
</gene>
<dbReference type="Proteomes" id="UP001157161">
    <property type="component" value="Unassembled WGS sequence"/>
</dbReference>
<reference evidence="8" key="2">
    <citation type="submission" date="2023-02" db="EMBL/GenBank/DDBJ databases">
        <authorList>
            <person name="Sun Q."/>
            <person name="Mori K."/>
        </authorList>
    </citation>
    <scope>NUCLEOTIDE SEQUENCE</scope>
    <source>
        <strain evidence="8">NBRC 112290</strain>
    </source>
</reference>
<dbReference type="InterPro" id="IPR001737">
    <property type="entry name" value="KsgA/Erm"/>
</dbReference>
<dbReference type="InterPro" id="IPR029063">
    <property type="entry name" value="SAM-dependent_MTases_sf"/>
</dbReference>
<feature type="compositionally biased region" description="Low complexity" evidence="6">
    <location>
        <begin position="8"/>
        <end position="23"/>
    </location>
</feature>
<evidence type="ECO:0000256" key="6">
    <source>
        <dbReference type="SAM" id="MobiDB-lite"/>
    </source>
</evidence>
<evidence type="ECO:0000256" key="5">
    <source>
        <dbReference type="PROSITE-ProRule" id="PRU01024"/>
    </source>
</evidence>
<feature type="binding site" evidence="5">
    <location>
        <position position="291"/>
    </location>
    <ligand>
        <name>S-adenosyl-L-methionine</name>
        <dbReference type="ChEBI" id="CHEBI:59789"/>
    </ligand>
</feature>
<feature type="region of interest" description="Disordered" evidence="6">
    <location>
        <begin position="1"/>
        <end position="23"/>
    </location>
</feature>
<dbReference type="PROSITE" id="PS50926">
    <property type="entry name" value="TRAM"/>
    <property type="match status" value="1"/>
</dbReference>
<comment type="similarity">
    <text evidence="5">Belongs to the class I-like SAM-binding methyltransferase superfamily. RNA M5U methyltransferase family.</text>
</comment>
<keyword evidence="1 5" id="KW-0489">Methyltransferase</keyword>
<protein>
    <submittedName>
        <fullName evidence="8">RNA methyltransferase</fullName>
    </submittedName>
</protein>
<dbReference type="InterPro" id="IPR002792">
    <property type="entry name" value="TRAM_dom"/>
</dbReference>
<evidence type="ECO:0000256" key="3">
    <source>
        <dbReference type="ARBA" id="ARBA00022691"/>
    </source>
</evidence>
<dbReference type="Gene3D" id="2.40.50.1070">
    <property type="match status" value="1"/>
</dbReference>
<feature type="binding site" evidence="5">
    <location>
        <position position="262"/>
    </location>
    <ligand>
        <name>S-adenosyl-L-methionine</name>
        <dbReference type="ChEBI" id="CHEBI:59789"/>
    </ligand>
</feature>
<dbReference type="GO" id="GO:0003723">
    <property type="term" value="F:RNA binding"/>
    <property type="evidence" value="ECO:0007669"/>
    <property type="project" value="UniProtKB-KW"/>
</dbReference>
<dbReference type="CDD" id="cd02440">
    <property type="entry name" value="AdoMet_MTases"/>
    <property type="match status" value="1"/>
</dbReference>
<dbReference type="InterPro" id="IPR012340">
    <property type="entry name" value="NA-bd_OB-fold"/>
</dbReference>
<accession>A0AA37XE00</accession>
<dbReference type="PROSITE" id="PS51687">
    <property type="entry name" value="SAM_MT_RNA_M5U"/>
    <property type="match status" value="1"/>
</dbReference>
<dbReference type="Pfam" id="PF05958">
    <property type="entry name" value="tRNA_U5-meth_tr"/>
    <property type="match status" value="1"/>
</dbReference>
<dbReference type="PANTHER" id="PTHR11061:SF30">
    <property type="entry name" value="TRNA (URACIL(54)-C(5))-METHYLTRANSFERASE"/>
    <property type="match status" value="1"/>
</dbReference>
<dbReference type="Gene3D" id="2.40.50.140">
    <property type="entry name" value="Nucleic acid-binding proteins"/>
    <property type="match status" value="1"/>
</dbReference>
<evidence type="ECO:0000259" key="7">
    <source>
        <dbReference type="PROSITE" id="PS50926"/>
    </source>
</evidence>
<feature type="binding site" evidence="5">
    <location>
        <position position="359"/>
    </location>
    <ligand>
        <name>S-adenosyl-L-methionine</name>
        <dbReference type="ChEBI" id="CHEBI:59789"/>
    </ligand>
</feature>
<feature type="domain" description="TRAM" evidence="7">
    <location>
        <begin position="21"/>
        <end position="82"/>
    </location>
</feature>
<evidence type="ECO:0000256" key="1">
    <source>
        <dbReference type="ARBA" id="ARBA00022603"/>
    </source>
</evidence>
<name>A0AA37XE00_9MICO</name>
<reference evidence="8" key="1">
    <citation type="journal article" date="2014" name="Int. J. Syst. Evol. Microbiol.">
        <title>Complete genome sequence of Corynebacterium casei LMG S-19264T (=DSM 44701T), isolated from a smear-ripened cheese.</title>
        <authorList>
            <consortium name="US DOE Joint Genome Institute (JGI-PGF)"/>
            <person name="Walter F."/>
            <person name="Albersmeier A."/>
            <person name="Kalinowski J."/>
            <person name="Ruckert C."/>
        </authorList>
    </citation>
    <scope>NUCLEOTIDE SEQUENCE</scope>
    <source>
        <strain evidence="8">NBRC 112290</strain>
    </source>
</reference>
<dbReference type="AlphaFoldDB" id="A0AA37XE00"/>
<dbReference type="SUPFAM" id="SSF53335">
    <property type="entry name" value="S-adenosyl-L-methionine-dependent methyltransferases"/>
    <property type="match status" value="1"/>
</dbReference>
<keyword evidence="9" id="KW-1185">Reference proteome</keyword>
<evidence type="ECO:0000313" key="8">
    <source>
        <dbReference type="EMBL" id="GMA31442.1"/>
    </source>
</evidence>
<feature type="binding site" evidence="5">
    <location>
        <position position="315"/>
    </location>
    <ligand>
        <name>S-adenosyl-L-methionine</name>
        <dbReference type="ChEBI" id="CHEBI:59789"/>
    </ligand>
</feature>
<feature type="active site" description="Nucleophile" evidence="5">
    <location>
        <position position="386"/>
    </location>
</feature>
<dbReference type="InterPro" id="IPR010280">
    <property type="entry name" value="U5_MeTrfase_fam"/>
</dbReference>
<dbReference type="GO" id="GO:0070475">
    <property type="term" value="P:rRNA base methylation"/>
    <property type="evidence" value="ECO:0007669"/>
    <property type="project" value="TreeGrafter"/>
</dbReference>
<evidence type="ECO:0000313" key="9">
    <source>
        <dbReference type="Proteomes" id="UP001157161"/>
    </source>
</evidence>
<dbReference type="PANTHER" id="PTHR11061">
    <property type="entry name" value="RNA M5U METHYLTRANSFERASE"/>
    <property type="match status" value="1"/>
</dbReference>
<comment type="caution">
    <text evidence="8">The sequence shown here is derived from an EMBL/GenBank/DDBJ whole genome shotgun (WGS) entry which is preliminary data.</text>
</comment>
<dbReference type="SUPFAM" id="SSF50249">
    <property type="entry name" value="Nucleic acid-binding proteins"/>
    <property type="match status" value="1"/>
</dbReference>
<dbReference type="Gene3D" id="3.40.50.150">
    <property type="entry name" value="Vaccinia Virus protein VP39"/>
    <property type="match status" value="1"/>
</dbReference>
<dbReference type="RefSeq" id="WP_284250271.1">
    <property type="nucleotide sequence ID" value="NZ_BSUM01000001.1"/>
</dbReference>
<keyword evidence="2 5" id="KW-0808">Transferase</keyword>
<organism evidence="8 9">
    <name type="scientific">Litorihabitans aurantiacus</name>
    <dbReference type="NCBI Taxonomy" id="1930061"/>
    <lineage>
        <taxon>Bacteria</taxon>
        <taxon>Bacillati</taxon>
        <taxon>Actinomycetota</taxon>
        <taxon>Actinomycetes</taxon>
        <taxon>Micrococcales</taxon>
        <taxon>Beutenbergiaceae</taxon>
        <taxon>Litorihabitans</taxon>
    </lineage>
</organism>
<proteinExistence type="inferred from homology"/>
<keyword evidence="4" id="KW-0694">RNA-binding</keyword>
<dbReference type="GO" id="GO:0070041">
    <property type="term" value="F:rRNA (uridine-C5-)-methyltransferase activity"/>
    <property type="evidence" value="ECO:0007669"/>
    <property type="project" value="TreeGrafter"/>
</dbReference>
<sequence>MTPEGPLSSTSATTASADAGSAGPGTVLRDVVVGAPAHGGHAVARPGGRVVFVRHAVPGEVVDVMLTEAAPGARFWRGDATRVVERSPDRVRHVWPEAGPGGVGGGELGHLALPAQRAWKAAVLDDTLRRIGKLDLPDVEVEAVPGESDGLGTRTRIELVADAQGRLAMHPHRSHDLLALRTMPLAVPEIAEHVRRSREVGTRLRPGARVELVRSASGLLVLVDGEALGSTRKHVRERVLVTLPGGEQRRYEYRVAGGGFWQVHHGAARLLVERVLAAAQVQPGETVLEAYSGAGLLTLPLADAVGESGRVVAIEGDAGAVRNARRNAHAHPWVELVQGDVATHLGAAAEGGADVVVLDPPRAGAGAEVLGAVAAARPRRVVHVACDPAALARDLALLVERGYRVTSVTGYDLFPHTHHVEAIAVLEPR</sequence>
<evidence type="ECO:0000256" key="2">
    <source>
        <dbReference type="ARBA" id="ARBA00022679"/>
    </source>
</evidence>